<evidence type="ECO:0000256" key="1">
    <source>
        <dbReference type="SAM" id="SignalP"/>
    </source>
</evidence>
<dbReference type="EMBL" id="AP023081">
    <property type="protein sequence ID" value="BCD84040.1"/>
    <property type="molecule type" value="Genomic_DNA"/>
</dbReference>
<keyword evidence="1" id="KW-0732">Signal</keyword>
<dbReference type="RefSeq" id="WP_265169426.1">
    <property type="nucleotide sequence ID" value="NZ_AP023081.1"/>
</dbReference>
<accession>A0ABN6BNL4</accession>
<reference evidence="2" key="1">
    <citation type="submission" date="2020-05" db="EMBL/GenBank/DDBJ databases">
        <title>Complete genome sequence of Pseudomonas sp. Sm006.</title>
        <authorList>
            <person name="Takeuchi K."/>
            <person name="Someya N."/>
        </authorList>
    </citation>
    <scope>NUCLEOTIDE SEQUENCE</scope>
    <source>
        <strain evidence="2">Sm006</strain>
    </source>
</reference>
<gene>
    <name evidence="2" type="ORF">PSm6_04470</name>
</gene>
<dbReference type="PROSITE" id="PS51257">
    <property type="entry name" value="PROKAR_LIPOPROTEIN"/>
    <property type="match status" value="1"/>
</dbReference>
<proteinExistence type="predicted"/>
<name>A0ABN6BNL4_9PSED</name>
<evidence type="ECO:0000313" key="2">
    <source>
        <dbReference type="EMBL" id="BCD84040.1"/>
    </source>
</evidence>
<dbReference type="Proteomes" id="UP001064896">
    <property type="component" value="Chromosome"/>
</dbReference>
<evidence type="ECO:0008006" key="4">
    <source>
        <dbReference type="Google" id="ProtNLM"/>
    </source>
</evidence>
<evidence type="ECO:0000313" key="3">
    <source>
        <dbReference type="Proteomes" id="UP001064896"/>
    </source>
</evidence>
<sequence length="247" mass="27288">MKKSLLSCAVLTLLAACQSSPPPASASQETEEQRFVRLAQASLRNAALVANNEMLVGSVGVTVDLDSRGWITGCETGPVVGRGADIAPFNQRLATRLADLCWNVVLPPVPASMSKGDEAPSIRAPLVFPALSLEQLQEQMRRSALFARDNYLWHTLFANEPIDAIGRATFRIAPDPKGQVQTCKVTLKPHPARVREFQANEALRARLEQGCNRLNPREMPFYTQPPTGKSYSVDVQYMPWKKKLKVY</sequence>
<feature type="chain" id="PRO_5046533188" description="Lipoprotein" evidence="1">
    <location>
        <begin position="27"/>
        <end position="247"/>
    </location>
</feature>
<organism evidence="2 3">
    <name type="scientific">Pseudomonas solani</name>
    <dbReference type="NCBI Taxonomy" id="2731552"/>
    <lineage>
        <taxon>Bacteria</taxon>
        <taxon>Pseudomonadati</taxon>
        <taxon>Pseudomonadota</taxon>
        <taxon>Gammaproteobacteria</taxon>
        <taxon>Pseudomonadales</taxon>
        <taxon>Pseudomonadaceae</taxon>
        <taxon>Pseudomonas</taxon>
    </lineage>
</organism>
<feature type="signal peptide" evidence="1">
    <location>
        <begin position="1"/>
        <end position="26"/>
    </location>
</feature>
<protein>
    <recommendedName>
        <fullName evidence="4">Lipoprotein</fullName>
    </recommendedName>
</protein>
<keyword evidence="3" id="KW-1185">Reference proteome</keyword>